<dbReference type="PANTHER" id="PTHR32071">
    <property type="entry name" value="TRANSCRIPTIONAL REGULATORY PROTEIN"/>
    <property type="match status" value="1"/>
</dbReference>
<evidence type="ECO:0000313" key="5">
    <source>
        <dbReference type="Proteomes" id="UP000005113"/>
    </source>
</evidence>
<keyword evidence="2" id="KW-0067">ATP-binding</keyword>
<dbReference type="AlphaFoldDB" id="J0XZW2"/>
<dbReference type="InterPro" id="IPR003593">
    <property type="entry name" value="AAA+_ATPase"/>
</dbReference>
<evidence type="ECO:0000256" key="1">
    <source>
        <dbReference type="ARBA" id="ARBA00022741"/>
    </source>
</evidence>
<keyword evidence="4" id="KW-0238">DNA-binding</keyword>
<dbReference type="Pfam" id="PF00158">
    <property type="entry name" value="Sigma54_activat"/>
    <property type="match status" value="1"/>
</dbReference>
<dbReference type="PROSITE" id="PS50045">
    <property type="entry name" value="SIGMA54_INTERACT_4"/>
    <property type="match status" value="1"/>
</dbReference>
<dbReference type="HOGENOM" id="CLU_495109_0_0_10"/>
<dbReference type="GO" id="GO:0003677">
    <property type="term" value="F:DNA binding"/>
    <property type="evidence" value="ECO:0007669"/>
    <property type="project" value="UniProtKB-KW"/>
</dbReference>
<dbReference type="GO" id="GO:0006355">
    <property type="term" value="P:regulation of DNA-templated transcription"/>
    <property type="evidence" value="ECO:0007669"/>
    <property type="project" value="InterPro"/>
</dbReference>
<organism evidence="4 5">
    <name type="scientific">Saprospira grandis DSM 2844</name>
    <dbReference type="NCBI Taxonomy" id="694433"/>
    <lineage>
        <taxon>Bacteria</taxon>
        <taxon>Pseudomonadati</taxon>
        <taxon>Bacteroidota</taxon>
        <taxon>Saprospiria</taxon>
        <taxon>Saprospirales</taxon>
        <taxon>Saprospiraceae</taxon>
        <taxon>Saprospira</taxon>
    </lineage>
</organism>
<dbReference type="Proteomes" id="UP000005113">
    <property type="component" value="Unassembled WGS sequence"/>
</dbReference>
<accession>J0XZW2</accession>
<keyword evidence="1" id="KW-0547">Nucleotide-binding</keyword>
<dbReference type="RefSeq" id="WP_002660642.1">
    <property type="nucleotide sequence ID" value="NZ_JH719942.1"/>
</dbReference>
<feature type="domain" description="Sigma-54 factor interaction" evidence="3">
    <location>
        <begin position="270"/>
        <end position="442"/>
    </location>
</feature>
<proteinExistence type="predicted"/>
<dbReference type="GO" id="GO:0005524">
    <property type="term" value="F:ATP binding"/>
    <property type="evidence" value="ECO:0007669"/>
    <property type="project" value="UniProtKB-KW"/>
</dbReference>
<dbReference type="SMART" id="SM00382">
    <property type="entry name" value="AAA"/>
    <property type="match status" value="1"/>
</dbReference>
<evidence type="ECO:0000259" key="3">
    <source>
        <dbReference type="PROSITE" id="PS50045"/>
    </source>
</evidence>
<name>J0XZW2_9BACT</name>
<evidence type="ECO:0000313" key="4">
    <source>
        <dbReference type="EMBL" id="EJF54776.1"/>
    </source>
</evidence>
<evidence type="ECO:0000256" key="2">
    <source>
        <dbReference type="ARBA" id="ARBA00022840"/>
    </source>
</evidence>
<reference evidence="5" key="1">
    <citation type="journal article" date="2012" name="Stand. Genomic Sci.">
        <title>Permanent draft genome sequence of the gliding predator Saprospira grandis strain Sa g1 (= HR1).</title>
        <authorList>
            <person name="Mavromatis K."/>
            <person name="Chertkov O."/>
            <person name="Lapidus A."/>
            <person name="Nolan M."/>
            <person name="Lucas S."/>
            <person name="Tice H."/>
            <person name="Del Rio T.G."/>
            <person name="Cheng J.F."/>
            <person name="Han C."/>
            <person name="Tapia R."/>
            <person name="Bruce D."/>
            <person name="Goodwin L.A."/>
            <person name="Pitluck S."/>
            <person name="Huntemann M."/>
            <person name="Liolios K."/>
            <person name="Pagani I."/>
            <person name="Ivanova N."/>
            <person name="Mikhailova N."/>
            <person name="Pati A."/>
            <person name="Chen A."/>
            <person name="Palaniappan K."/>
            <person name="Land M."/>
            <person name="Brambilla E.M."/>
            <person name="Rohde M."/>
            <person name="Spring S."/>
            <person name="Goker M."/>
            <person name="Detter J.C."/>
            <person name="Bristow J."/>
            <person name="Eisen J.A."/>
            <person name="Markowitz V."/>
            <person name="Hugenholtz P."/>
            <person name="Kyrpides N.C."/>
            <person name="Klenk H.P."/>
            <person name="Woyke T."/>
        </authorList>
    </citation>
    <scope>NUCLEOTIDE SEQUENCE [LARGE SCALE GENOMIC DNA]</scope>
    <source>
        <strain evidence="5">DSM 2844</strain>
    </source>
</reference>
<gene>
    <name evidence="4" type="ORF">SapgrDRAFT_3129</name>
</gene>
<dbReference type="SUPFAM" id="SSF52540">
    <property type="entry name" value="P-loop containing nucleoside triphosphate hydrolases"/>
    <property type="match status" value="1"/>
</dbReference>
<dbReference type="InterPro" id="IPR002078">
    <property type="entry name" value="Sigma_54_int"/>
</dbReference>
<protein>
    <submittedName>
        <fullName evidence="4">Transcriptional regulators containing an AAA-type ATPase domain and a DNA-binding domain</fullName>
    </submittedName>
</protein>
<sequence>MHKKKVLYLALSNRQALADLFPILQAFAQKGVASLARPRGRLLFQLDQWKKRSTFVFDQLHIFYAALPAGQEEGSQKALSRLLDLKPTTDIAEIISHYDGLNELKKASLAEGFMTILGQLSVEKQWLFWAKKEACLGPYHKGRLFFHPLNSELSSACLLGLEKQIEANQSSDIFCWDNPAFGPWYLCCQLLIEQELLSSANYLFQALEGGKGQLVLGRMQDKLLPKLREQLLPKLPRAVELDLVQSELQTYLKQGFSILLLGERGSGKNHQLEQLQTILGAIPRIHALAINEEDSMIPKLFGQEGQIGLFEEADGGALIIEELQHLSIKAQLCLMQAISTDRNNYFKGNGGLKRYQFRLIFTTSLDLKELKSALLPSFFDRIAQLRVSLPALRNQPQKIITAWQSVWKKMRFAMPCPDAAEFLLWLQQQELKGNYRDLEQIAIAYKAFFDFPKELQKRKGPEVLDWLKKEFDQPLTAAASLPQQAILNYLLPPEAFLKTESNLGNKLLNRFRRLLLEWAKEVESPRDFLGISSKTVHNWKNTADKKPPSF</sequence>
<dbReference type="OrthoDB" id="1422935at2"/>
<dbReference type="Gene3D" id="3.40.50.300">
    <property type="entry name" value="P-loop containing nucleotide triphosphate hydrolases"/>
    <property type="match status" value="1"/>
</dbReference>
<dbReference type="InterPro" id="IPR027417">
    <property type="entry name" value="P-loop_NTPase"/>
</dbReference>
<dbReference type="EMBL" id="JH719942">
    <property type="protein sequence ID" value="EJF54776.1"/>
    <property type="molecule type" value="Genomic_DNA"/>
</dbReference>